<accession>A0ABX8CWF3</accession>
<evidence type="ECO:0000256" key="4">
    <source>
        <dbReference type="PROSITE-ProRule" id="PRU00335"/>
    </source>
</evidence>
<dbReference type="PANTHER" id="PTHR47506:SF1">
    <property type="entry name" value="HTH-TYPE TRANSCRIPTIONAL REGULATOR YJDC"/>
    <property type="match status" value="1"/>
</dbReference>
<dbReference type="InterPro" id="IPR001647">
    <property type="entry name" value="HTH_TetR"/>
</dbReference>
<dbReference type="PROSITE" id="PS50977">
    <property type="entry name" value="HTH_TETR_2"/>
    <property type="match status" value="1"/>
</dbReference>
<dbReference type="EMBL" id="CP074371">
    <property type="protein sequence ID" value="QVI24232.1"/>
    <property type="molecule type" value="Genomic_DNA"/>
</dbReference>
<dbReference type="Proteomes" id="UP000683310">
    <property type="component" value="Chromosome"/>
</dbReference>
<dbReference type="InterPro" id="IPR009057">
    <property type="entry name" value="Homeodomain-like_sf"/>
</dbReference>
<dbReference type="SUPFAM" id="SSF48498">
    <property type="entry name" value="Tetracyclin repressor-like, C-terminal domain"/>
    <property type="match status" value="1"/>
</dbReference>
<evidence type="ECO:0000256" key="1">
    <source>
        <dbReference type="ARBA" id="ARBA00023015"/>
    </source>
</evidence>
<keyword evidence="1" id="KW-0805">Transcription regulation</keyword>
<proteinExistence type="predicted"/>
<dbReference type="PANTHER" id="PTHR47506">
    <property type="entry name" value="TRANSCRIPTIONAL REGULATORY PROTEIN"/>
    <property type="match status" value="1"/>
</dbReference>
<dbReference type="SUPFAM" id="SSF46689">
    <property type="entry name" value="Homeodomain-like"/>
    <property type="match status" value="1"/>
</dbReference>
<protein>
    <submittedName>
        <fullName evidence="6">TetR/AcrR family transcriptional regulator</fullName>
    </submittedName>
</protein>
<gene>
    <name evidence="6" type="ORF">KHQ06_16535</name>
</gene>
<evidence type="ECO:0000256" key="2">
    <source>
        <dbReference type="ARBA" id="ARBA00023125"/>
    </source>
</evidence>
<evidence type="ECO:0000313" key="6">
    <source>
        <dbReference type="EMBL" id="QVI24232.1"/>
    </source>
</evidence>
<feature type="DNA-binding region" description="H-T-H motif" evidence="4">
    <location>
        <begin position="32"/>
        <end position="51"/>
    </location>
</feature>
<dbReference type="Gene3D" id="1.10.357.10">
    <property type="entry name" value="Tetracycline Repressor, domain 2"/>
    <property type="match status" value="1"/>
</dbReference>
<dbReference type="Pfam" id="PF00440">
    <property type="entry name" value="TetR_N"/>
    <property type="match status" value="1"/>
</dbReference>
<reference evidence="6 7" key="1">
    <citation type="submission" date="2021-04" db="EMBL/GenBank/DDBJ databases">
        <title>Nocardia tengchongensis.</title>
        <authorList>
            <person name="Zhuang k."/>
            <person name="Ran Y."/>
            <person name="Li W."/>
        </authorList>
    </citation>
    <scope>NUCLEOTIDE SEQUENCE [LARGE SCALE GENOMIC DNA]</scope>
    <source>
        <strain evidence="6 7">CFH S0057</strain>
    </source>
</reference>
<evidence type="ECO:0000259" key="5">
    <source>
        <dbReference type="PROSITE" id="PS50977"/>
    </source>
</evidence>
<keyword evidence="3" id="KW-0804">Transcription</keyword>
<dbReference type="InterPro" id="IPR036271">
    <property type="entry name" value="Tet_transcr_reg_TetR-rel_C_sf"/>
</dbReference>
<organism evidence="6 7">
    <name type="scientific">Nocardia tengchongensis</name>
    <dbReference type="NCBI Taxonomy" id="2055889"/>
    <lineage>
        <taxon>Bacteria</taxon>
        <taxon>Bacillati</taxon>
        <taxon>Actinomycetota</taxon>
        <taxon>Actinomycetes</taxon>
        <taxon>Mycobacteriales</taxon>
        <taxon>Nocardiaceae</taxon>
        <taxon>Nocardia</taxon>
    </lineage>
</organism>
<keyword evidence="2 4" id="KW-0238">DNA-binding</keyword>
<keyword evidence="7" id="KW-1185">Reference proteome</keyword>
<name>A0ABX8CWF3_9NOCA</name>
<sequence>MAERGRPRGFDRDAVLRRAMYAFWSDGYEATSMTNLTAAMGIASPSIYACFGSKEQLFREAVKLYDSFAGHPARRGLDEAPSAREAVHGLLSASADFYTDTTTPPGCMVVLATAQTAIGQDVQAYLAGLRHGMQGAIAARLRRGIDEGELPGTAAVDAMAAFYTTVQQGMSIQARDGATRADLDAVATASMSAWEPLAGLPSPGLPSMVATPRSKE</sequence>
<evidence type="ECO:0000256" key="3">
    <source>
        <dbReference type="ARBA" id="ARBA00023163"/>
    </source>
</evidence>
<feature type="domain" description="HTH tetR-type" evidence="5">
    <location>
        <begin position="9"/>
        <end position="69"/>
    </location>
</feature>
<dbReference type="Gene3D" id="1.10.10.60">
    <property type="entry name" value="Homeodomain-like"/>
    <property type="match status" value="1"/>
</dbReference>
<evidence type="ECO:0000313" key="7">
    <source>
        <dbReference type="Proteomes" id="UP000683310"/>
    </source>
</evidence>